<accession>A0A017SZZ6</accession>
<dbReference type="GO" id="GO:0017061">
    <property type="term" value="F:S-methyl-5-thioadenosine phosphorylase activity"/>
    <property type="evidence" value="ECO:0007669"/>
    <property type="project" value="UniProtKB-EC"/>
</dbReference>
<evidence type="ECO:0000313" key="12">
    <source>
        <dbReference type="Proteomes" id="UP000019678"/>
    </source>
</evidence>
<proteinExistence type="inferred from homology"/>
<reference evidence="11 12" key="1">
    <citation type="submission" date="2013-05" db="EMBL/GenBank/DDBJ databases">
        <title>Genome assembly of Chondromyces apiculatus DSM 436.</title>
        <authorList>
            <person name="Sharma G."/>
            <person name="Khatri I."/>
            <person name="Kaur C."/>
            <person name="Mayilraj S."/>
            <person name="Subramanian S."/>
        </authorList>
    </citation>
    <scope>NUCLEOTIDE SEQUENCE [LARGE SCALE GENOMIC DNA]</scope>
    <source>
        <strain evidence="11 12">DSM 436</strain>
    </source>
</reference>
<dbReference type="AlphaFoldDB" id="A0A017SZZ6"/>
<dbReference type="Gene3D" id="3.60.140.10">
    <property type="entry name" value="CNF1/YfiH-like putative cysteine hydrolases"/>
    <property type="match status" value="1"/>
</dbReference>
<keyword evidence="5" id="KW-0378">Hydrolase</keyword>
<dbReference type="SUPFAM" id="SSF64438">
    <property type="entry name" value="CNF1/YfiH-like putative cysteine hydrolases"/>
    <property type="match status" value="1"/>
</dbReference>
<evidence type="ECO:0000256" key="3">
    <source>
        <dbReference type="ARBA" id="ARBA00022679"/>
    </source>
</evidence>
<dbReference type="InterPro" id="IPR011324">
    <property type="entry name" value="Cytotoxic_necrot_fac-like_cat"/>
</dbReference>
<dbReference type="EMBL" id="ASRX01000059">
    <property type="protein sequence ID" value="EYF02529.1"/>
    <property type="molecule type" value="Genomic_DNA"/>
</dbReference>
<organism evidence="11 12">
    <name type="scientific">Chondromyces apiculatus DSM 436</name>
    <dbReference type="NCBI Taxonomy" id="1192034"/>
    <lineage>
        <taxon>Bacteria</taxon>
        <taxon>Pseudomonadati</taxon>
        <taxon>Myxococcota</taxon>
        <taxon>Polyangia</taxon>
        <taxon>Polyangiales</taxon>
        <taxon>Polyangiaceae</taxon>
        <taxon>Chondromyces</taxon>
    </lineage>
</organism>
<name>A0A017SZZ6_9BACT</name>
<dbReference type="GO" id="GO:0016787">
    <property type="term" value="F:hydrolase activity"/>
    <property type="evidence" value="ECO:0007669"/>
    <property type="project" value="UniProtKB-KW"/>
</dbReference>
<dbReference type="PANTHER" id="PTHR30616">
    <property type="entry name" value="UNCHARACTERIZED PROTEIN YFIH"/>
    <property type="match status" value="1"/>
</dbReference>
<comment type="caution">
    <text evidence="11">The sequence shown here is derived from an EMBL/GenBank/DDBJ whole genome shotgun (WGS) entry which is preliminary data.</text>
</comment>
<keyword evidence="4" id="KW-0479">Metal-binding</keyword>
<evidence type="ECO:0000256" key="8">
    <source>
        <dbReference type="ARBA" id="ARBA00048968"/>
    </source>
</evidence>
<dbReference type="STRING" id="1192034.CAP_6736"/>
<comment type="catalytic activity">
    <reaction evidence="9">
        <text>S-methyl-5'-thioadenosine + phosphate = 5-(methylsulfanyl)-alpha-D-ribose 1-phosphate + adenine</text>
        <dbReference type="Rhea" id="RHEA:11852"/>
        <dbReference type="ChEBI" id="CHEBI:16708"/>
        <dbReference type="ChEBI" id="CHEBI:17509"/>
        <dbReference type="ChEBI" id="CHEBI:43474"/>
        <dbReference type="ChEBI" id="CHEBI:58533"/>
        <dbReference type="EC" id="2.4.2.28"/>
    </reaction>
    <physiologicalReaction direction="left-to-right" evidence="9">
        <dbReference type="Rhea" id="RHEA:11853"/>
    </physiologicalReaction>
</comment>
<comment type="similarity">
    <text evidence="2 10">Belongs to the purine nucleoside phosphorylase YfiH/LACC1 family.</text>
</comment>
<evidence type="ECO:0000313" key="11">
    <source>
        <dbReference type="EMBL" id="EYF02529.1"/>
    </source>
</evidence>
<dbReference type="Proteomes" id="UP000019678">
    <property type="component" value="Unassembled WGS sequence"/>
</dbReference>
<evidence type="ECO:0000256" key="1">
    <source>
        <dbReference type="ARBA" id="ARBA00000553"/>
    </source>
</evidence>
<keyword evidence="6" id="KW-0862">Zinc</keyword>
<dbReference type="PANTHER" id="PTHR30616:SF2">
    <property type="entry name" value="PURINE NUCLEOSIDE PHOSPHORYLASE LACC1"/>
    <property type="match status" value="1"/>
</dbReference>
<evidence type="ECO:0000256" key="5">
    <source>
        <dbReference type="ARBA" id="ARBA00022801"/>
    </source>
</evidence>
<dbReference type="GO" id="GO:0005507">
    <property type="term" value="F:copper ion binding"/>
    <property type="evidence" value="ECO:0007669"/>
    <property type="project" value="TreeGrafter"/>
</dbReference>
<keyword evidence="12" id="KW-1185">Reference proteome</keyword>
<dbReference type="CDD" id="cd16833">
    <property type="entry name" value="YfiH"/>
    <property type="match status" value="1"/>
</dbReference>
<dbReference type="Pfam" id="PF02578">
    <property type="entry name" value="Cu-oxidase_4"/>
    <property type="match status" value="1"/>
</dbReference>
<sequence>MSREPLVEAEALQSALLAEAGFVHAFFTRRGGVSASPWDSLNLAVSTGDAAEAVGENLARVARKLGVPPGRVYFLSQVHGVEARVLSGEEDREAVIRAQGDITLSRVAGVACGVRSADCAPVLIADRRSGAVAAVHSGWRGTVARAVPAGVRALRELAGAEATLCASVGPHIEACCFEVGEDVAKDLAGCSPLGEAAVIRREGERPRVDLRAVVRAQLEEAGVAAEAIDDVRGCTVCDEARFFSYRRQGARSGRLLSAIVVRGAGG</sequence>
<comment type="catalytic activity">
    <reaction evidence="8">
        <text>adenosine + phosphate = alpha-D-ribose 1-phosphate + adenine</text>
        <dbReference type="Rhea" id="RHEA:27642"/>
        <dbReference type="ChEBI" id="CHEBI:16335"/>
        <dbReference type="ChEBI" id="CHEBI:16708"/>
        <dbReference type="ChEBI" id="CHEBI:43474"/>
        <dbReference type="ChEBI" id="CHEBI:57720"/>
        <dbReference type="EC" id="2.4.2.1"/>
    </reaction>
    <physiologicalReaction direction="left-to-right" evidence="8">
        <dbReference type="Rhea" id="RHEA:27643"/>
    </physiologicalReaction>
</comment>
<comment type="catalytic activity">
    <reaction evidence="7">
        <text>adenosine + H2O + H(+) = inosine + NH4(+)</text>
        <dbReference type="Rhea" id="RHEA:24408"/>
        <dbReference type="ChEBI" id="CHEBI:15377"/>
        <dbReference type="ChEBI" id="CHEBI:15378"/>
        <dbReference type="ChEBI" id="CHEBI:16335"/>
        <dbReference type="ChEBI" id="CHEBI:17596"/>
        <dbReference type="ChEBI" id="CHEBI:28938"/>
        <dbReference type="EC" id="3.5.4.4"/>
    </reaction>
    <physiologicalReaction direction="left-to-right" evidence="7">
        <dbReference type="Rhea" id="RHEA:24409"/>
    </physiologicalReaction>
</comment>
<comment type="catalytic activity">
    <reaction evidence="1">
        <text>inosine + phosphate = alpha-D-ribose 1-phosphate + hypoxanthine</text>
        <dbReference type="Rhea" id="RHEA:27646"/>
        <dbReference type="ChEBI" id="CHEBI:17368"/>
        <dbReference type="ChEBI" id="CHEBI:17596"/>
        <dbReference type="ChEBI" id="CHEBI:43474"/>
        <dbReference type="ChEBI" id="CHEBI:57720"/>
        <dbReference type="EC" id="2.4.2.1"/>
    </reaction>
    <physiologicalReaction direction="left-to-right" evidence="1">
        <dbReference type="Rhea" id="RHEA:27647"/>
    </physiologicalReaction>
</comment>
<dbReference type="eggNOG" id="COG1496">
    <property type="taxonomic scope" value="Bacteria"/>
</dbReference>
<gene>
    <name evidence="11" type="ORF">CAP_6736</name>
</gene>
<dbReference type="InterPro" id="IPR003730">
    <property type="entry name" value="Cu_polyphenol_OxRdtase"/>
</dbReference>
<evidence type="ECO:0000256" key="7">
    <source>
        <dbReference type="ARBA" id="ARBA00047989"/>
    </source>
</evidence>
<keyword evidence="3" id="KW-0808">Transferase</keyword>
<evidence type="ECO:0000256" key="6">
    <source>
        <dbReference type="ARBA" id="ARBA00022833"/>
    </source>
</evidence>
<dbReference type="RefSeq" id="WP_044247335.1">
    <property type="nucleotide sequence ID" value="NZ_ASRX01000059.1"/>
</dbReference>
<protein>
    <recommendedName>
        <fullName evidence="10">Purine nucleoside phosphorylase</fullName>
    </recommendedName>
</protein>
<dbReference type="NCBIfam" id="TIGR00726">
    <property type="entry name" value="peptidoglycan editing factor PgeF"/>
    <property type="match status" value="1"/>
</dbReference>
<evidence type="ECO:0000256" key="2">
    <source>
        <dbReference type="ARBA" id="ARBA00007353"/>
    </source>
</evidence>
<evidence type="ECO:0000256" key="10">
    <source>
        <dbReference type="RuleBase" id="RU361274"/>
    </source>
</evidence>
<dbReference type="OrthoDB" id="4279at2"/>
<evidence type="ECO:0000256" key="9">
    <source>
        <dbReference type="ARBA" id="ARBA00049893"/>
    </source>
</evidence>
<dbReference type="InterPro" id="IPR038371">
    <property type="entry name" value="Cu_polyphenol_OxRdtase_sf"/>
</dbReference>
<evidence type="ECO:0000256" key="4">
    <source>
        <dbReference type="ARBA" id="ARBA00022723"/>
    </source>
</evidence>